<sequence length="470" mass="52320">MPVILLPCSLIPQRGFGGKILCPPLRAAARVRFAGCFASLRNRPCTRAHCGRRIFLPPPLPPGGAARGCPCRPCGPLPAALPPLLRRWAAAPGLFSSFNVGGVYGWFRFCLGFLSRRWRCRPAVVLRLGVGSPGLAWWRGLVAGSGLPVRAVRLIRPGGRFRARRFGAGVAGVAAARRCRLCGLVRLRPAGPGFRGQGRAAFRPFLPGRLRGSAANARALFSGGSRCLACRAWSRWPVRGRCLRPAPPWWSGWHRVWPAPALRSRSAAAPVPMRRYWRPCPDPCRRPWCIASPPSVLPAKAPARFRRPRACRPSRPRAAASIGGRAARLRSRCAPGWPAARGQWSMQPMPAWRRSSARPARPDRSWRAAARFRAGCRWWRFRSVFPVQIYRFWGRAPGCLAAPSEAMSGRKNRKIFSLRQLIIDTCFPLGSGCINGRKRGQLFRFRWPAGLINWQAKNRRGIPEYRHSFL</sequence>
<geneLocation type="plasmid" evidence="1 2">
    <name>pMETAL01</name>
</geneLocation>
<reference evidence="1 2" key="1">
    <citation type="journal article" date="2013" name="Genome Announc.">
        <title>Genome Sequence of the Obligate Gammaproteobacterial Methanotroph Methylomicrobium album Strain BG8.</title>
        <authorList>
            <person name="Kits K.D."/>
            <person name="Kalyuzhnaya M.G."/>
            <person name="Klotz M.G."/>
            <person name="Jetten M.S."/>
            <person name="Op den Camp H.J."/>
            <person name="Vuilleumier S."/>
            <person name="Bringel F."/>
            <person name="Dispirito A.A."/>
            <person name="Murrell J.C."/>
            <person name="Bruce D."/>
            <person name="Cheng J.F."/>
            <person name="Copeland A."/>
            <person name="Goodwin L."/>
            <person name="Hauser L."/>
            <person name="Lajus A."/>
            <person name="Land M.L."/>
            <person name="Lapidus A."/>
            <person name="Lucas S."/>
            <person name="Medigue C."/>
            <person name="Pitluck S."/>
            <person name="Woyke T."/>
            <person name="Zeytun A."/>
            <person name="Stein L.Y."/>
        </authorList>
    </citation>
    <scope>NUCLEOTIDE SEQUENCE [LARGE SCALE GENOMIC DNA]</scope>
    <source>
        <strain evidence="1 2">BG8</strain>
        <plasmid evidence="1">pMETAL01</plasmid>
    </source>
</reference>
<dbReference type="AlphaFoldDB" id="H8GRJ4"/>
<proteinExistence type="predicted"/>
<accession>H8GRJ4</accession>
<keyword evidence="1" id="KW-0614">Plasmid</keyword>
<evidence type="ECO:0000313" key="1">
    <source>
        <dbReference type="EMBL" id="EIC27836.1"/>
    </source>
</evidence>
<organism evidence="1 2">
    <name type="scientific">Methylomicrobium album BG8</name>
    <dbReference type="NCBI Taxonomy" id="686340"/>
    <lineage>
        <taxon>Bacteria</taxon>
        <taxon>Pseudomonadati</taxon>
        <taxon>Pseudomonadota</taxon>
        <taxon>Gammaproteobacteria</taxon>
        <taxon>Methylococcales</taxon>
        <taxon>Methylococcaceae</taxon>
        <taxon>Methylomicrobium</taxon>
    </lineage>
</organism>
<gene>
    <name evidence="1" type="ORF">Metal_4005</name>
</gene>
<keyword evidence="2" id="KW-1185">Reference proteome</keyword>
<protein>
    <submittedName>
        <fullName evidence="1">Uncharacterized protein</fullName>
    </submittedName>
</protein>
<evidence type="ECO:0000313" key="2">
    <source>
        <dbReference type="Proteomes" id="UP000005090"/>
    </source>
</evidence>
<dbReference type="Proteomes" id="UP000005090">
    <property type="component" value="Plasmid pMETAL01"/>
</dbReference>
<dbReference type="HOGENOM" id="CLU_581147_0_0_6"/>
<dbReference type="EMBL" id="CM001476">
    <property type="protein sequence ID" value="EIC27836.1"/>
    <property type="molecule type" value="Genomic_DNA"/>
</dbReference>
<name>H8GRJ4_METAL</name>